<reference evidence="2 3" key="1">
    <citation type="submission" date="2020-11" db="EMBL/GenBank/DDBJ databases">
        <title>genome sequence of strain KACC 18849.</title>
        <authorList>
            <person name="Gao J."/>
            <person name="Zhang X."/>
        </authorList>
    </citation>
    <scope>NUCLEOTIDE SEQUENCE [LARGE SCALE GENOMIC DNA]</scope>
    <source>
        <strain evidence="2 3">KACC 18849</strain>
    </source>
</reference>
<gene>
    <name evidence="2" type="ORF">I4Q42_15995</name>
</gene>
<proteinExistence type="predicted"/>
<dbReference type="InterPro" id="IPR053521">
    <property type="entry name" value="McjB-like"/>
</dbReference>
<keyword evidence="3" id="KW-1185">Reference proteome</keyword>
<evidence type="ECO:0000313" key="2">
    <source>
        <dbReference type="EMBL" id="MBI1685172.1"/>
    </source>
</evidence>
<feature type="domain" description="Microcin J25-processing protein McjB C-terminal" evidence="1">
    <location>
        <begin position="97"/>
        <end position="205"/>
    </location>
</feature>
<evidence type="ECO:0000313" key="3">
    <source>
        <dbReference type="Proteomes" id="UP000639859"/>
    </source>
</evidence>
<sequence length="207" mass="22653">MAPDVHAAKLGQDVVLLDADGGSYFCLAGGAASFDAVPPWRLNDADLAHELLEAGLASPYERAVEPLPERAVHDLACPPAALSGRIVGDGAKAYGVALRHYYRRRFRQILAYARSARRTPTPCEACPDLARAVAAFRLLLPLAPFPGLCFFRSFLLLAFLRQAGLEATWMFGVKTWSFEAHCWLQVGDTVLDDRAERLVLYTPILAV</sequence>
<dbReference type="Pfam" id="PF13471">
    <property type="entry name" value="Transglut_core3"/>
    <property type="match status" value="1"/>
</dbReference>
<comment type="caution">
    <text evidence="2">The sequence shown here is derived from an EMBL/GenBank/DDBJ whole genome shotgun (WGS) entry which is preliminary data.</text>
</comment>
<dbReference type="InterPro" id="IPR032708">
    <property type="entry name" value="McjB_C"/>
</dbReference>
<dbReference type="EMBL" id="JADWOX010000011">
    <property type="protein sequence ID" value="MBI1685172.1"/>
    <property type="molecule type" value="Genomic_DNA"/>
</dbReference>
<protein>
    <submittedName>
        <fullName evidence="2">Lasso peptide biosynthesis B2 protein</fullName>
    </submittedName>
</protein>
<dbReference type="RefSeq" id="WP_198577081.1">
    <property type="nucleotide sequence ID" value="NZ_JADWOX010000011.1"/>
</dbReference>
<dbReference type="NCBIfam" id="NF033537">
    <property type="entry name" value="lasso_biosyn_B2"/>
    <property type="match status" value="1"/>
</dbReference>
<dbReference type="Proteomes" id="UP000639859">
    <property type="component" value="Unassembled WGS sequence"/>
</dbReference>
<name>A0ABS0SZW3_9CAUL</name>
<organism evidence="2 3">
    <name type="scientific">Caulobacter hibisci</name>
    <dbReference type="NCBI Taxonomy" id="2035993"/>
    <lineage>
        <taxon>Bacteria</taxon>
        <taxon>Pseudomonadati</taxon>
        <taxon>Pseudomonadota</taxon>
        <taxon>Alphaproteobacteria</taxon>
        <taxon>Caulobacterales</taxon>
        <taxon>Caulobacteraceae</taxon>
        <taxon>Caulobacter</taxon>
    </lineage>
</organism>
<evidence type="ECO:0000259" key="1">
    <source>
        <dbReference type="Pfam" id="PF13471"/>
    </source>
</evidence>
<accession>A0ABS0SZW3</accession>